<evidence type="ECO:0000313" key="2">
    <source>
        <dbReference type="Proteomes" id="UP000823860"/>
    </source>
</evidence>
<reference evidence="1" key="2">
    <citation type="submission" date="2021-04" db="EMBL/GenBank/DDBJ databases">
        <authorList>
            <person name="Gilroy R."/>
        </authorList>
    </citation>
    <scope>NUCLEOTIDE SEQUENCE</scope>
    <source>
        <strain evidence="1">ChiHecec1B25-7008</strain>
    </source>
</reference>
<gene>
    <name evidence="1" type="ORF">H9785_02940</name>
</gene>
<name>A0A9D2KRD2_9BACE</name>
<comment type="caution">
    <text evidence="1">The sequence shown here is derived from an EMBL/GenBank/DDBJ whole genome shotgun (WGS) entry which is preliminary data.</text>
</comment>
<sequence>MTGTEYMKECLTKDLVLLLMERRHMDMETALDTLYTSDTFAKLNDSRTGLYFQSPLYVYDFLEHEIETGIFS</sequence>
<evidence type="ECO:0000313" key="1">
    <source>
        <dbReference type="EMBL" id="HJA82921.1"/>
    </source>
</evidence>
<accession>A0A9D2KRD2</accession>
<organism evidence="1 2">
    <name type="scientific">Candidatus Bacteroides intestinavium</name>
    <dbReference type="NCBI Taxonomy" id="2838469"/>
    <lineage>
        <taxon>Bacteria</taxon>
        <taxon>Pseudomonadati</taxon>
        <taxon>Bacteroidota</taxon>
        <taxon>Bacteroidia</taxon>
        <taxon>Bacteroidales</taxon>
        <taxon>Bacteroidaceae</taxon>
        <taxon>Bacteroides</taxon>
    </lineage>
</organism>
<dbReference type="AlphaFoldDB" id="A0A9D2KRD2"/>
<dbReference type="EMBL" id="DWZE01000040">
    <property type="protein sequence ID" value="HJA82921.1"/>
    <property type="molecule type" value="Genomic_DNA"/>
</dbReference>
<reference evidence="1" key="1">
    <citation type="journal article" date="2021" name="PeerJ">
        <title>Extensive microbial diversity within the chicken gut microbiome revealed by metagenomics and culture.</title>
        <authorList>
            <person name="Gilroy R."/>
            <person name="Ravi A."/>
            <person name="Getino M."/>
            <person name="Pursley I."/>
            <person name="Horton D.L."/>
            <person name="Alikhan N.F."/>
            <person name="Baker D."/>
            <person name="Gharbi K."/>
            <person name="Hall N."/>
            <person name="Watson M."/>
            <person name="Adriaenssens E.M."/>
            <person name="Foster-Nyarko E."/>
            <person name="Jarju S."/>
            <person name="Secka A."/>
            <person name="Antonio M."/>
            <person name="Oren A."/>
            <person name="Chaudhuri R.R."/>
            <person name="La Ragione R."/>
            <person name="Hildebrand F."/>
            <person name="Pallen M.J."/>
        </authorList>
    </citation>
    <scope>NUCLEOTIDE SEQUENCE</scope>
    <source>
        <strain evidence="1">ChiHecec1B25-7008</strain>
    </source>
</reference>
<protein>
    <submittedName>
        <fullName evidence="1">Uncharacterized protein</fullName>
    </submittedName>
</protein>
<proteinExistence type="predicted"/>
<dbReference type="Proteomes" id="UP000823860">
    <property type="component" value="Unassembled WGS sequence"/>
</dbReference>